<dbReference type="SUPFAM" id="SSF51261">
    <property type="entry name" value="Duplicated hybrid motif"/>
    <property type="match status" value="1"/>
</dbReference>
<dbReference type="EMBL" id="JAOTPO010000001">
    <property type="protein sequence ID" value="MDE5411983.1"/>
    <property type="molecule type" value="Genomic_DNA"/>
</dbReference>
<dbReference type="Gene3D" id="2.70.70.10">
    <property type="entry name" value="Glucose Permease (Domain IIA)"/>
    <property type="match status" value="1"/>
</dbReference>
<accession>A0ABT5V937</accession>
<proteinExistence type="predicted"/>
<dbReference type="InterPro" id="IPR050570">
    <property type="entry name" value="Cell_wall_metabolism_enzyme"/>
</dbReference>
<dbReference type="InterPro" id="IPR016047">
    <property type="entry name" value="M23ase_b-sheet_dom"/>
</dbReference>
<keyword evidence="4" id="KW-1185">Reference proteome</keyword>
<feature type="domain" description="LysM" evidence="2">
    <location>
        <begin position="286"/>
        <end position="329"/>
    </location>
</feature>
<keyword evidence="1" id="KW-0472">Membrane</keyword>
<dbReference type="SUPFAM" id="SSF54106">
    <property type="entry name" value="LysM domain"/>
    <property type="match status" value="2"/>
</dbReference>
<dbReference type="PANTHER" id="PTHR21666:SF290">
    <property type="entry name" value="PEPTIDASE M23 DOMAIN PROTEIN"/>
    <property type="match status" value="1"/>
</dbReference>
<keyword evidence="1" id="KW-1133">Transmembrane helix</keyword>
<gene>
    <name evidence="3" type="ORF">N7Z68_01120</name>
</gene>
<sequence length="331" mass="37119">MVDYFRRIWIAGAVIGLVGILFIGTVPAYAKTIEEELINSLIWPTEGDISDHYGTRGGRHFGIDIAAPEGTPIVSIKEGTVSRSYYSDTYGNVIFVKHDAGLETIYAHMHERYVSEGDFVKQGQVIGTVGNTGRSSGNHLHFEVHVGEWNLRKTNSIDPLLVLKDEPNSLVAGIDEKNAEDEFQEVLSARYQLIQDENEEVVNEQHFTYSNKTTKFPINKGDTSKEQITDITDQPITLTVEKGDTLWSLAQQHQVSVDQLKKWNELENEFIHVEQNLIVYTEENELVHVVKAGETLHGIANEYSVSIATIRAHNDLKGDLIFPGDVLQVTE</sequence>
<evidence type="ECO:0000256" key="1">
    <source>
        <dbReference type="SAM" id="Phobius"/>
    </source>
</evidence>
<evidence type="ECO:0000313" key="3">
    <source>
        <dbReference type="EMBL" id="MDE5411983.1"/>
    </source>
</evidence>
<dbReference type="CDD" id="cd00118">
    <property type="entry name" value="LysM"/>
    <property type="match status" value="2"/>
</dbReference>
<evidence type="ECO:0000259" key="2">
    <source>
        <dbReference type="PROSITE" id="PS51782"/>
    </source>
</evidence>
<dbReference type="PANTHER" id="PTHR21666">
    <property type="entry name" value="PEPTIDASE-RELATED"/>
    <property type="match status" value="1"/>
</dbReference>
<organism evidence="3 4">
    <name type="scientific">Alkalihalobacterium chitinilyticum</name>
    <dbReference type="NCBI Taxonomy" id="2980103"/>
    <lineage>
        <taxon>Bacteria</taxon>
        <taxon>Bacillati</taxon>
        <taxon>Bacillota</taxon>
        <taxon>Bacilli</taxon>
        <taxon>Bacillales</taxon>
        <taxon>Bacillaceae</taxon>
        <taxon>Alkalihalobacterium</taxon>
    </lineage>
</organism>
<dbReference type="Pfam" id="PF01476">
    <property type="entry name" value="LysM"/>
    <property type="match status" value="2"/>
</dbReference>
<dbReference type="InterPro" id="IPR036779">
    <property type="entry name" value="LysM_dom_sf"/>
</dbReference>
<dbReference type="Gene3D" id="3.10.350.10">
    <property type="entry name" value="LysM domain"/>
    <property type="match status" value="2"/>
</dbReference>
<dbReference type="InterPro" id="IPR018392">
    <property type="entry name" value="LysM"/>
</dbReference>
<dbReference type="Proteomes" id="UP001148125">
    <property type="component" value="Unassembled WGS sequence"/>
</dbReference>
<name>A0ABT5V937_9BACI</name>
<dbReference type="PROSITE" id="PS51782">
    <property type="entry name" value="LYSM"/>
    <property type="match status" value="2"/>
</dbReference>
<comment type="caution">
    <text evidence="3">The sequence shown here is derived from an EMBL/GenBank/DDBJ whole genome shotgun (WGS) entry which is preliminary data.</text>
</comment>
<dbReference type="Pfam" id="PF01551">
    <property type="entry name" value="Peptidase_M23"/>
    <property type="match status" value="1"/>
</dbReference>
<keyword evidence="1" id="KW-0812">Transmembrane</keyword>
<dbReference type="SMART" id="SM00257">
    <property type="entry name" value="LysM"/>
    <property type="match status" value="2"/>
</dbReference>
<dbReference type="CDD" id="cd12797">
    <property type="entry name" value="M23_peptidase"/>
    <property type="match status" value="1"/>
</dbReference>
<evidence type="ECO:0000313" key="4">
    <source>
        <dbReference type="Proteomes" id="UP001148125"/>
    </source>
</evidence>
<feature type="transmembrane region" description="Helical" evidence="1">
    <location>
        <begin position="7"/>
        <end position="30"/>
    </location>
</feature>
<dbReference type="RefSeq" id="WP_275116611.1">
    <property type="nucleotide sequence ID" value="NZ_JAOTPO010000001.1"/>
</dbReference>
<dbReference type="InterPro" id="IPR011055">
    <property type="entry name" value="Dup_hybrid_motif"/>
</dbReference>
<protein>
    <submittedName>
        <fullName evidence="3">Peptidoglycan DD-metalloendopeptidase family protein</fullName>
    </submittedName>
</protein>
<reference evidence="3" key="1">
    <citation type="submission" date="2024-05" db="EMBL/GenBank/DDBJ databases">
        <title>Alkalihalobacillus sp. strain MEB203 novel alkaliphilic bacterium from Lonar Lake, India.</title>
        <authorList>
            <person name="Joshi A."/>
            <person name="Thite S."/>
            <person name="Mengade P."/>
        </authorList>
    </citation>
    <scope>NUCLEOTIDE SEQUENCE</scope>
    <source>
        <strain evidence="3">MEB 203</strain>
    </source>
</reference>
<feature type="domain" description="LysM" evidence="2">
    <location>
        <begin position="236"/>
        <end position="279"/>
    </location>
</feature>